<sequence>MATDPKTAHQDHYASIGTAILASSTVATRRLPLDEEGRDRKKTQERNRKKGCKHQHNAYIGLARVALDSSTSSCRGLQQRRADARRQISKHEQPKLVQLLQHVRIEKQIYFRSTGALYHRTVQDASID</sequence>
<dbReference type="EMBL" id="JAUTXU010000008">
    <property type="protein sequence ID" value="KAK3723662.1"/>
    <property type="molecule type" value="Genomic_DNA"/>
</dbReference>
<protein>
    <submittedName>
        <fullName evidence="1">Uncharacterized protein</fullName>
    </submittedName>
</protein>
<proteinExistence type="predicted"/>
<comment type="caution">
    <text evidence="1">The sequence shown here is derived from an EMBL/GenBank/DDBJ whole genome shotgun (WGS) entry which is preliminary data.</text>
</comment>
<gene>
    <name evidence="1" type="ORF">LTR37_001543</name>
</gene>
<evidence type="ECO:0000313" key="2">
    <source>
        <dbReference type="Proteomes" id="UP001281147"/>
    </source>
</evidence>
<reference evidence="1" key="1">
    <citation type="submission" date="2023-07" db="EMBL/GenBank/DDBJ databases">
        <title>Black Yeasts Isolated from many extreme environments.</title>
        <authorList>
            <person name="Coleine C."/>
            <person name="Stajich J.E."/>
            <person name="Selbmann L."/>
        </authorList>
    </citation>
    <scope>NUCLEOTIDE SEQUENCE</scope>
    <source>
        <strain evidence="1">CCFEE 5714</strain>
    </source>
</reference>
<keyword evidence="2" id="KW-1185">Reference proteome</keyword>
<dbReference type="Proteomes" id="UP001281147">
    <property type="component" value="Unassembled WGS sequence"/>
</dbReference>
<name>A0ACC3NWS7_9PEZI</name>
<evidence type="ECO:0000313" key="1">
    <source>
        <dbReference type="EMBL" id="KAK3723662.1"/>
    </source>
</evidence>
<accession>A0ACC3NWS7</accession>
<organism evidence="1 2">
    <name type="scientific">Vermiconidia calcicola</name>
    <dbReference type="NCBI Taxonomy" id="1690605"/>
    <lineage>
        <taxon>Eukaryota</taxon>
        <taxon>Fungi</taxon>
        <taxon>Dikarya</taxon>
        <taxon>Ascomycota</taxon>
        <taxon>Pezizomycotina</taxon>
        <taxon>Dothideomycetes</taxon>
        <taxon>Dothideomycetidae</taxon>
        <taxon>Mycosphaerellales</taxon>
        <taxon>Extremaceae</taxon>
        <taxon>Vermiconidia</taxon>
    </lineage>
</organism>